<dbReference type="EMBL" id="KV424018">
    <property type="protein sequence ID" value="KZT54245.1"/>
    <property type="molecule type" value="Genomic_DNA"/>
</dbReference>
<dbReference type="AlphaFoldDB" id="A0A165E772"/>
<reference evidence="1 2" key="1">
    <citation type="journal article" date="2016" name="Mol. Biol. Evol.">
        <title>Comparative Genomics of Early-Diverging Mushroom-Forming Fungi Provides Insights into the Origins of Lignocellulose Decay Capabilities.</title>
        <authorList>
            <person name="Nagy L.G."/>
            <person name="Riley R."/>
            <person name="Tritt A."/>
            <person name="Adam C."/>
            <person name="Daum C."/>
            <person name="Floudas D."/>
            <person name="Sun H."/>
            <person name="Yadav J.S."/>
            <person name="Pangilinan J."/>
            <person name="Larsson K.H."/>
            <person name="Matsuura K."/>
            <person name="Barry K."/>
            <person name="Labutti K."/>
            <person name="Kuo R."/>
            <person name="Ohm R.A."/>
            <person name="Bhattacharya S.S."/>
            <person name="Shirouzu T."/>
            <person name="Yoshinaga Y."/>
            <person name="Martin F.M."/>
            <person name="Grigoriev I.V."/>
            <person name="Hibbett D.S."/>
        </authorList>
    </citation>
    <scope>NUCLEOTIDE SEQUENCE [LARGE SCALE GENOMIC DNA]</scope>
    <source>
        <strain evidence="1 2">HHB12733</strain>
    </source>
</reference>
<sequence>MGEGGRKDGKEVGEDGKEVQGKHGWCWVGLGGGRGAGQSWGGSWEGGGRAGRCWGTWASPGCWVLVAAKAQPLPRQSRGCGPGCACCARWDGVGRVTKCGRVGQQACRQLGLVSKGDWSTSV</sequence>
<protein>
    <submittedName>
        <fullName evidence="1">Uncharacterized protein</fullName>
    </submittedName>
</protein>
<name>A0A165E772_9BASI</name>
<evidence type="ECO:0000313" key="1">
    <source>
        <dbReference type="EMBL" id="KZT54245.1"/>
    </source>
</evidence>
<dbReference type="Proteomes" id="UP000076842">
    <property type="component" value="Unassembled WGS sequence"/>
</dbReference>
<dbReference type="InParanoid" id="A0A165E772"/>
<proteinExistence type="predicted"/>
<evidence type="ECO:0000313" key="2">
    <source>
        <dbReference type="Proteomes" id="UP000076842"/>
    </source>
</evidence>
<accession>A0A165E772</accession>
<keyword evidence="2" id="KW-1185">Reference proteome</keyword>
<gene>
    <name evidence="1" type="ORF">CALCODRAFT_18777</name>
</gene>
<organism evidence="1 2">
    <name type="scientific">Calocera cornea HHB12733</name>
    <dbReference type="NCBI Taxonomy" id="1353952"/>
    <lineage>
        <taxon>Eukaryota</taxon>
        <taxon>Fungi</taxon>
        <taxon>Dikarya</taxon>
        <taxon>Basidiomycota</taxon>
        <taxon>Agaricomycotina</taxon>
        <taxon>Dacrymycetes</taxon>
        <taxon>Dacrymycetales</taxon>
        <taxon>Dacrymycetaceae</taxon>
        <taxon>Calocera</taxon>
    </lineage>
</organism>